<dbReference type="Gene3D" id="3.40.50.2000">
    <property type="entry name" value="Glycogen Phosphorylase B"/>
    <property type="match status" value="1"/>
</dbReference>
<evidence type="ECO:0000256" key="3">
    <source>
        <dbReference type="ARBA" id="ARBA00038858"/>
    </source>
</evidence>
<dbReference type="Pfam" id="PF02350">
    <property type="entry name" value="Epimerase_2"/>
    <property type="match status" value="1"/>
</dbReference>
<dbReference type="EMBL" id="BART01025797">
    <property type="protein sequence ID" value="GAG90501.1"/>
    <property type="molecule type" value="Genomic_DNA"/>
</dbReference>
<evidence type="ECO:0000313" key="5">
    <source>
        <dbReference type="EMBL" id="GAG90501.1"/>
    </source>
</evidence>
<protein>
    <recommendedName>
        <fullName evidence="3">UDP-N-acetylglucosamine 2-epimerase (non-hydrolyzing)</fullName>
        <ecNumber evidence="3">5.1.3.14</ecNumber>
    </recommendedName>
</protein>
<comment type="caution">
    <text evidence="5">The sequence shown here is derived from an EMBL/GenBank/DDBJ whole genome shotgun (WGS) entry which is preliminary data.</text>
</comment>
<proteinExistence type="inferred from homology"/>
<dbReference type="SUPFAM" id="SSF53756">
    <property type="entry name" value="UDP-Glycosyltransferase/glycogen phosphorylase"/>
    <property type="match status" value="1"/>
</dbReference>
<dbReference type="PANTHER" id="PTHR43174:SF2">
    <property type="entry name" value="UDP-N-ACETYLGLUCOSAMINE 2-EPIMERASE"/>
    <property type="match status" value="1"/>
</dbReference>
<dbReference type="InterPro" id="IPR003331">
    <property type="entry name" value="UDP_GlcNAc_Epimerase_2_dom"/>
</dbReference>
<gene>
    <name evidence="5" type="ORF">S01H4_46203</name>
</gene>
<feature type="domain" description="UDP-N-acetylglucosamine 2-epimerase" evidence="4">
    <location>
        <begin position="3"/>
        <end position="75"/>
    </location>
</feature>
<dbReference type="GO" id="GO:0008761">
    <property type="term" value="F:UDP-N-acetylglucosamine 2-epimerase activity"/>
    <property type="evidence" value="ECO:0007669"/>
    <property type="project" value="UniProtKB-EC"/>
</dbReference>
<comment type="similarity">
    <text evidence="2">Belongs to the UDP-N-acetylglucosamine 2-epimerase family.</text>
</comment>
<keyword evidence="1" id="KW-0413">Isomerase</keyword>
<evidence type="ECO:0000259" key="4">
    <source>
        <dbReference type="Pfam" id="PF02350"/>
    </source>
</evidence>
<evidence type="ECO:0000256" key="1">
    <source>
        <dbReference type="ARBA" id="ARBA00023235"/>
    </source>
</evidence>
<sequence length="84" mass="9617">MDKARVDIVENNETLSGVTGRIMEKFDPIIRKEKPDWILMQGDTATTFASALIGFYYKIRIGHIEARLRAHNKYTNSLVNFTNA</sequence>
<evidence type="ECO:0000256" key="2">
    <source>
        <dbReference type="ARBA" id="ARBA00038209"/>
    </source>
</evidence>
<accession>X1D203</accession>
<dbReference type="PANTHER" id="PTHR43174">
    <property type="entry name" value="UDP-N-ACETYLGLUCOSAMINE 2-EPIMERASE"/>
    <property type="match status" value="1"/>
</dbReference>
<organism evidence="5">
    <name type="scientific">marine sediment metagenome</name>
    <dbReference type="NCBI Taxonomy" id="412755"/>
    <lineage>
        <taxon>unclassified sequences</taxon>
        <taxon>metagenomes</taxon>
        <taxon>ecological metagenomes</taxon>
    </lineage>
</organism>
<dbReference type="EC" id="5.1.3.14" evidence="3"/>
<dbReference type="AlphaFoldDB" id="X1D203"/>
<dbReference type="InterPro" id="IPR029767">
    <property type="entry name" value="WecB-like"/>
</dbReference>
<name>X1D203_9ZZZZ</name>
<reference evidence="5" key="1">
    <citation type="journal article" date="2014" name="Front. Microbiol.">
        <title>High frequency of phylogenetically diverse reductive dehalogenase-homologous genes in deep subseafloor sedimentary metagenomes.</title>
        <authorList>
            <person name="Kawai M."/>
            <person name="Futagami T."/>
            <person name="Toyoda A."/>
            <person name="Takaki Y."/>
            <person name="Nishi S."/>
            <person name="Hori S."/>
            <person name="Arai W."/>
            <person name="Tsubouchi T."/>
            <person name="Morono Y."/>
            <person name="Uchiyama I."/>
            <person name="Ito T."/>
            <person name="Fujiyama A."/>
            <person name="Inagaki F."/>
            <person name="Takami H."/>
        </authorList>
    </citation>
    <scope>NUCLEOTIDE SEQUENCE</scope>
    <source>
        <strain evidence="5">Expedition CK06-06</strain>
    </source>
</reference>